<dbReference type="GO" id="GO:0003677">
    <property type="term" value="F:DNA binding"/>
    <property type="evidence" value="ECO:0007669"/>
    <property type="project" value="UniProtKB-KW"/>
</dbReference>
<dbReference type="SUPFAM" id="SSF54447">
    <property type="entry name" value="ssDNA-binding transcriptional regulator domain"/>
    <property type="match status" value="1"/>
</dbReference>
<protein>
    <submittedName>
        <fullName evidence="9">PC4-domain-containing protein</fullName>
    </submittedName>
</protein>
<feature type="compositionally biased region" description="Basic and acidic residues" evidence="7">
    <location>
        <begin position="163"/>
        <end position="175"/>
    </location>
</feature>
<gene>
    <name evidence="9" type="ORF">GQ43DRAFT_371770</name>
</gene>
<dbReference type="EMBL" id="ML993982">
    <property type="protein sequence ID" value="KAF2201302.1"/>
    <property type="molecule type" value="Genomic_DNA"/>
</dbReference>
<keyword evidence="10" id="KW-1185">Reference proteome</keyword>
<evidence type="ECO:0000256" key="4">
    <source>
        <dbReference type="ARBA" id="ARBA00023125"/>
    </source>
</evidence>
<keyword evidence="6" id="KW-0539">Nucleus</keyword>
<dbReference type="InterPro" id="IPR003173">
    <property type="entry name" value="PC4_C"/>
</dbReference>
<organism evidence="9 10">
    <name type="scientific">Delitschia confertaspora ATCC 74209</name>
    <dbReference type="NCBI Taxonomy" id="1513339"/>
    <lineage>
        <taxon>Eukaryota</taxon>
        <taxon>Fungi</taxon>
        <taxon>Dikarya</taxon>
        <taxon>Ascomycota</taxon>
        <taxon>Pezizomycotina</taxon>
        <taxon>Dothideomycetes</taxon>
        <taxon>Pleosporomycetidae</taxon>
        <taxon>Pleosporales</taxon>
        <taxon>Delitschiaceae</taxon>
        <taxon>Delitschia</taxon>
    </lineage>
</organism>
<accession>A0A9P4JL16</accession>
<comment type="caution">
    <text evidence="9">The sequence shown here is derived from an EMBL/GenBank/DDBJ whole genome shotgun (WGS) entry which is preliminary data.</text>
</comment>
<dbReference type="GO" id="GO:0003713">
    <property type="term" value="F:transcription coactivator activity"/>
    <property type="evidence" value="ECO:0007669"/>
    <property type="project" value="InterPro"/>
</dbReference>
<dbReference type="PANTHER" id="PTHR13215">
    <property type="entry name" value="RNA POLYMERASE II TRANSCRIPTIONAL COACTIVATOR"/>
    <property type="match status" value="1"/>
</dbReference>
<evidence type="ECO:0000256" key="1">
    <source>
        <dbReference type="ARBA" id="ARBA00004123"/>
    </source>
</evidence>
<evidence type="ECO:0000256" key="3">
    <source>
        <dbReference type="ARBA" id="ARBA00023015"/>
    </source>
</evidence>
<dbReference type="Pfam" id="PF02229">
    <property type="entry name" value="PC4"/>
    <property type="match status" value="1"/>
</dbReference>
<evidence type="ECO:0000256" key="2">
    <source>
        <dbReference type="ARBA" id="ARBA00009001"/>
    </source>
</evidence>
<evidence type="ECO:0000313" key="9">
    <source>
        <dbReference type="EMBL" id="KAF2201302.1"/>
    </source>
</evidence>
<keyword evidence="4" id="KW-0238">DNA-binding</keyword>
<evidence type="ECO:0000256" key="5">
    <source>
        <dbReference type="ARBA" id="ARBA00023163"/>
    </source>
</evidence>
<feature type="region of interest" description="Disordered" evidence="7">
    <location>
        <begin position="130"/>
        <end position="183"/>
    </location>
</feature>
<comment type="similarity">
    <text evidence="2">Belongs to the transcriptional coactivator PC4 family.</text>
</comment>
<dbReference type="OrthoDB" id="2505440at2759"/>
<feature type="domain" description="Transcriptional coactivator p15 (PC4) C-terminal" evidence="8">
    <location>
        <begin position="71"/>
        <end position="119"/>
    </location>
</feature>
<evidence type="ECO:0000256" key="6">
    <source>
        <dbReference type="ARBA" id="ARBA00023242"/>
    </source>
</evidence>
<dbReference type="InterPro" id="IPR009044">
    <property type="entry name" value="ssDNA-bd_transcriptional_reg"/>
</dbReference>
<feature type="region of interest" description="Disordered" evidence="7">
    <location>
        <begin position="1"/>
        <end position="50"/>
    </location>
</feature>
<dbReference type="GO" id="GO:0060261">
    <property type="term" value="P:positive regulation of transcription initiation by RNA polymerase II"/>
    <property type="evidence" value="ECO:0007669"/>
    <property type="project" value="InterPro"/>
</dbReference>
<evidence type="ECO:0000256" key="7">
    <source>
        <dbReference type="SAM" id="MobiDB-lite"/>
    </source>
</evidence>
<keyword evidence="5" id="KW-0804">Transcription</keyword>
<dbReference type="Proteomes" id="UP000799536">
    <property type="component" value="Unassembled WGS sequence"/>
</dbReference>
<sequence>MAGTTARKPFNKKGVASKPKKRVISSASEGDSSPPPTKKPKASNQKDGDEEFLVPELLEDDNGDSYVKLNDKGTRRAVVSEFKGKTLINIREFYEKEGKTLPGSKGIALTLDQYNALLAAVPLIDAVLSEKGEKVTRPDYSGTASVAKDKDETSGQSGSDLEDQPKDAAKEKQDADAEEDKDE</sequence>
<dbReference type="AlphaFoldDB" id="A0A9P4JL16"/>
<evidence type="ECO:0000313" key="10">
    <source>
        <dbReference type="Proteomes" id="UP000799536"/>
    </source>
</evidence>
<name>A0A9P4JL16_9PLEO</name>
<proteinExistence type="inferred from homology"/>
<reference evidence="9" key="1">
    <citation type="journal article" date="2020" name="Stud. Mycol.">
        <title>101 Dothideomycetes genomes: a test case for predicting lifestyles and emergence of pathogens.</title>
        <authorList>
            <person name="Haridas S."/>
            <person name="Albert R."/>
            <person name="Binder M."/>
            <person name="Bloem J."/>
            <person name="Labutti K."/>
            <person name="Salamov A."/>
            <person name="Andreopoulos B."/>
            <person name="Baker S."/>
            <person name="Barry K."/>
            <person name="Bills G."/>
            <person name="Bluhm B."/>
            <person name="Cannon C."/>
            <person name="Castanera R."/>
            <person name="Culley D."/>
            <person name="Daum C."/>
            <person name="Ezra D."/>
            <person name="Gonzalez J."/>
            <person name="Henrissat B."/>
            <person name="Kuo A."/>
            <person name="Liang C."/>
            <person name="Lipzen A."/>
            <person name="Lutzoni F."/>
            <person name="Magnuson J."/>
            <person name="Mondo S."/>
            <person name="Nolan M."/>
            <person name="Ohm R."/>
            <person name="Pangilinan J."/>
            <person name="Park H.-J."/>
            <person name="Ramirez L."/>
            <person name="Alfaro M."/>
            <person name="Sun H."/>
            <person name="Tritt A."/>
            <person name="Yoshinaga Y."/>
            <person name="Zwiers L.-H."/>
            <person name="Turgeon B."/>
            <person name="Goodwin S."/>
            <person name="Spatafora J."/>
            <person name="Crous P."/>
            <person name="Grigoriev I."/>
        </authorList>
    </citation>
    <scope>NUCLEOTIDE SEQUENCE</scope>
    <source>
        <strain evidence="9">ATCC 74209</strain>
    </source>
</reference>
<dbReference type="Gene3D" id="2.30.31.10">
    <property type="entry name" value="Transcriptional Coactivator Pc4, Chain A"/>
    <property type="match status" value="1"/>
</dbReference>
<dbReference type="GO" id="GO:0005634">
    <property type="term" value="C:nucleus"/>
    <property type="evidence" value="ECO:0007669"/>
    <property type="project" value="UniProtKB-SubCell"/>
</dbReference>
<dbReference type="InterPro" id="IPR045125">
    <property type="entry name" value="Sub1/Tcp4-like"/>
</dbReference>
<keyword evidence="3" id="KW-0805">Transcription regulation</keyword>
<comment type="subcellular location">
    <subcellularLocation>
        <location evidence="1">Nucleus</location>
    </subcellularLocation>
</comment>
<evidence type="ECO:0000259" key="8">
    <source>
        <dbReference type="Pfam" id="PF02229"/>
    </source>
</evidence>